<evidence type="ECO:0000313" key="3">
    <source>
        <dbReference type="EMBL" id="SNQ49845.1"/>
    </source>
</evidence>
<dbReference type="InterPro" id="IPR036388">
    <property type="entry name" value="WH-like_DNA-bd_sf"/>
</dbReference>
<dbReference type="RefSeq" id="WP_165818522.1">
    <property type="nucleotide sequence ID" value="NZ_FZMO01000312.1"/>
</dbReference>
<dbReference type="InterPro" id="IPR000835">
    <property type="entry name" value="HTH_MarR-typ"/>
</dbReference>
<gene>
    <name evidence="3" type="ORF">FRACA_380036</name>
</gene>
<reference evidence="3 4" key="1">
    <citation type="submission" date="2017-06" db="EMBL/GenBank/DDBJ databases">
        <authorList>
            <person name="Kim H.J."/>
            <person name="Triplett B.A."/>
        </authorList>
    </citation>
    <scope>NUCLEOTIDE SEQUENCE [LARGE SCALE GENOMIC DNA]</scope>
    <source>
        <strain evidence="3">FRACA_ARgP5</strain>
    </source>
</reference>
<dbReference type="SMART" id="SM00347">
    <property type="entry name" value="HTH_MARR"/>
    <property type="match status" value="1"/>
</dbReference>
<dbReference type="GO" id="GO:0006950">
    <property type="term" value="P:response to stress"/>
    <property type="evidence" value="ECO:0007669"/>
    <property type="project" value="TreeGrafter"/>
</dbReference>
<organism evidence="3 4">
    <name type="scientific">Frankia canadensis</name>
    <dbReference type="NCBI Taxonomy" id="1836972"/>
    <lineage>
        <taxon>Bacteria</taxon>
        <taxon>Bacillati</taxon>
        <taxon>Actinomycetota</taxon>
        <taxon>Actinomycetes</taxon>
        <taxon>Frankiales</taxon>
        <taxon>Frankiaceae</taxon>
        <taxon>Frankia</taxon>
    </lineage>
</organism>
<sequence length="183" mass="19762">MDEDGAPQELRHAVELTALLSWLAELWSSPTYQASILAAIGADVGVTEGRVLWHLGQYGPLRPTMLAERLEIGVPSISKAAAKLRRRGLVADRSPAGDQRVRLLYLTPSGRVTVARMYQVGDAAVRGILAGWEPAEAERFTVAMRTFVGAVSDYAARLRSRAGLAPGDDRPTPRPRTADSDAT</sequence>
<accession>A0A2I2KW13</accession>
<dbReference type="Proteomes" id="UP000234331">
    <property type="component" value="Unassembled WGS sequence"/>
</dbReference>
<dbReference type="PROSITE" id="PS50995">
    <property type="entry name" value="HTH_MARR_2"/>
    <property type="match status" value="1"/>
</dbReference>
<name>A0A2I2KW13_9ACTN</name>
<dbReference type="AlphaFoldDB" id="A0A2I2KW13"/>
<proteinExistence type="predicted"/>
<evidence type="ECO:0000313" key="4">
    <source>
        <dbReference type="Proteomes" id="UP000234331"/>
    </source>
</evidence>
<dbReference type="SUPFAM" id="SSF46785">
    <property type="entry name" value="Winged helix' DNA-binding domain"/>
    <property type="match status" value="1"/>
</dbReference>
<dbReference type="Pfam" id="PF12802">
    <property type="entry name" value="MarR_2"/>
    <property type="match status" value="1"/>
</dbReference>
<evidence type="ECO:0000259" key="2">
    <source>
        <dbReference type="PROSITE" id="PS50995"/>
    </source>
</evidence>
<feature type="region of interest" description="Disordered" evidence="1">
    <location>
        <begin position="161"/>
        <end position="183"/>
    </location>
</feature>
<feature type="compositionally biased region" description="Basic and acidic residues" evidence="1">
    <location>
        <begin position="167"/>
        <end position="183"/>
    </location>
</feature>
<evidence type="ECO:0000256" key="1">
    <source>
        <dbReference type="SAM" id="MobiDB-lite"/>
    </source>
</evidence>
<dbReference type="GO" id="GO:0003700">
    <property type="term" value="F:DNA-binding transcription factor activity"/>
    <property type="evidence" value="ECO:0007669"/>
    <property type="project" value="InterPro"/>
</dbReference>
<dbReference type="InterPro" id="IPR039422">
    <property type="entry name" value="MarR/SlyA-like"/>
</dbReference>
<dbReference type="Gene3D" id="1.10.10.10">
    <property type="entry name" value="Winged helix-like DNA-binding domain superfamily/Winged helix DNA-binding domain"/>
    <property type="match status" value="1"/>
</dbReference>
<dbReference type="EMBL" id="FZMO01000312">
    <property type="protein sequence ID" value="SNQ49845.1"/>
    <property type="molecule type" value="Genomic_DNA"/>
</dbReference>
<protein>
    <recommendedName>
        <fullName evidence="2">HTH marR-type domain-containing protein</fullName>
    </recommendedName>
</protein>
<dbReference type="PANTHER" id="PTHR33164">
    <property type="entry name" value="TRANSCRIPTIONAL REGULATOR, MARR FAMILY"/>
    <property type="match status" value="1"/>
</dbReference>
<dbReference type="InterPro" id="IPR036390">
    <property type="entry name" value="WH_DNA-bd_sf"/>
</dbReference>
<feature type="domain" description="HTH marR-type" evidence="2">
    <location>
        <begin position="13"/>
        <end position="149"/>
    </location>
</feature>
<dbReference type="PANTHER" id="PTHR33164:SF94">
    <property type="entry name" value="TRANSCRIPTIONAL REGULATORY PROTEIN-RELATED"/>
    <property type="match status" value="1"/>
</dbReference>
<keyword evidence="4" id="KW-1185">Reference proteome</keyword>